<organism evidence="9 11">
    <name type="scientific">Archangium gephyra</name>
    <dbReference type="NCBI Taxonomy" id="48"/>
    <lineage>
        <taxon>Bacteria</taxon>
        <taxon>Pseudomonadati</taxon>
        <taxon>Myxococcota</taxon>
        <taxon>Myxococcia</taxon>
        <taxon>Myxococcales</taxon>
        <taxon>Cystobacterineae</taxon>
        <taxon>Archangiaceae</taxon>
        <taxon>Archangium</taxon>
    </lineage>
</organism>
<dbReference type="EMBL" id="CP011509">
    <property type="protein sequence ID" value="AKI98758.1"/>
    <property type="molecule type" value="Genomic_DNA"/>
</dbReference>
<gene>
    <name evidence="9" type="ORF">AA314_00385</name>
    <name evidence="10" type="ORF">ATI61_106147</name>
</gene>
<keyword evidence="3 6" id="KW-0812">Transmembrane</keyword>
<evidence type="ECO:0000256" key="1">
    <source>
        <dbReference type="ARBA" id="ARBA00004141"/>
    </source>
</evidence>
<evidence type="ECO:0000313" key="9">
    <source>
        <dbReference type="EMBL" id="AKI98758.1"/>
    </source>
</evidence>
<dbReference type="Gene3D" id="1.20.120.80">
    <property type="entry name" value="Cytochrome c oxidase, subunit III, four-helix bundle"/>
    <property type="match status" value="1"/>
</dbReference>
<dbReference type="PANTHER" id="PTHR11403">
    <property type="entry name" value="CYTOCHROME C OXIDASE SUBUNIT III"/>
    <property type="match status" value="1"/>
</dbReference>
<dbReference type="Proteomes" id="UP000035579">
    <property type="component" value="Chromosome"/>
</dbReference>
<dbReference type="InterPro" id="IPR000298">
    <property type="entry name" value="Cyt_c_oxidase-like_su3"/>
</dbReference>
<feature type="domain" description="Heme-copper oxidase subunit III family profile" evidence="8">
    <location>
        <begin position="20"/>
        <end position="212"/>
    </location>
</feature>
<evidence type="ECO:0000259" key="8">
    <source>
        <dbReference type="PROSITE" id="PS50253"/>
    </source>
</evidence>
<evidence type="ECO:0000256" key="4">
    <source>
        <dbReference type="ARBA" id="ARBA00022989"/>
    </source>
</evidence>
<feature type="transmembrane region" description="Helical" evidence="7">
    <location>
        <begin position="94"/>
        <end position="113"/>
    </location>
</feature>
<dbReference type="PROSITE" id="PS50253">
    <property type="entry name" value="COX3"/>
    <property type="match status" value="1"/>
</dbReference>
<keyword evidence="12" id="KW-1185">Reference proteome</keyword>
<feature type="transmembrane region" description="Helical" evidence="7">
    <location>
        <begin position="24"/>
        <end position="50"/>
    </location>
</feature>
<dbReference type="InterPro" id="IPR013833">
    <property type="entry name" value="Cyt_c_oxidase_su3_a-hlx"/>
</dbReference>
<dbReference type="PANTHER" id="PTHR11403:SF6">
    <property type="entry name" value="NITRIC OXIDE REDUCTASE SUBUNIT E"/>
    <property type="match status" value="1"/>
</dbReference>
<keyword evidence="5 7" id="KW-0472">Membrane</keyword>
<evidence type="ECO:0000256" key="5">
    <source>
        <dbReference type="ARBA" id="ARBA00023136"/>
    </source>
</evidence>
<sequence>MPTETSPWEEHFGSRENQSKAAQLGMWLFLGSEVLLFTNLFVGYGVYRYYYPEVFVEASKHLAAGWATVQTLLLVTSSLFVALAVHYIRQGRQFLTALVLLVAMGMGVGFLGIKGWEYWKHWTEGALPGEYYRLEDLPVQGGSLFFTLYFLLTGLHAVHMLVALGLLGWLVWGAVSGKYTAEYHIPVEVGGLYWHLVDVFWLFIYPLLYLVE</sequence>
<dbReference type="GO" id="GO:0004129">
    <property type="term" value="F:cytochrome-c oxidase activity"/>
    <property type="evidence" value="ECO:0007669"/>
    <property type="project" value="InterPro"/>
</dbReference>
<evidence type="ECO:0000256" key="2">
    <source>
        <dbReference type="ARBA" id="ARBA00010581"/>
    </source>
</evidence>
<dbReference type="GO" id="GO:0005886">
    <property type="term" value="C:plasma membrane"/>
    <property type="evidence" value="ECO:0007669"/>
    <property type="project" value="UniProtKB-SubCell"/>
</dbReference>
<name>A0AAC8Q0P9_9BACT</name>
<dbReference type="GO" id="GO:0019646">
    <property type="term" value="P:aerobic electron transport chain"/>
    <property type="evidence" value="ECO:0007669"/>
    <property type="project" value="InterPro"/>
</dbReference>
<protein>
    <submittedName>
        <fullName evidence="9">Cytochrome c oxidase polypeptide III</fullName>
    </submittedName>
    <submittedName>
        <fullName evidence="10">Cytochrome c oxidase subunit 3</fullName>
    </submittedName>
</protein>
<evidence type="ECO:0000256" key="7">
    <source>
        <dbReference type="SAM" id="Phobius"/>
    </source>
</evidence>
<dbReference type="SUPFAM" id="SSF81452">
    <property type="entry name" value="Cytochrome c oxidase subunit III-like"/>
    <property type="match status" value="1"/>
</dbReference>
<evidence type="ECO:0000256" key="3">
    <source>
        <dbReference type="ARBA" id="ARBA00022692"/>
    </source>
</evidence>
<dbReference type="RefSeq" id="WP_047854034.1">
    <property type="nucleotide sequence ID" value="NZ_CP011509.1"/>
</dbReference>
<dbReference type="EMBL" id="QUMU01000006">
    <property type="protein sequence ID" value="REG30678.1"/>
    <property type="molecule type" value="Genomic_DNA"/>
</dbReference>
<reference evidence="9 11" key="1">
    <citation type="submission" date="2015-05" db="EMBL/GenBank/DDBJ databases">
        <title>Genome assembly of Archangium gephyra DSM 2261.</title>
        <authorList>
            <person name="Sharma G."/>
            <person name="Subramanian S."/>
        </authorList>
    </citation>
    <scope>NUCLEOTIDE SEQUENCE [LARGE SCALE GENOMIC DNA]</scope>
    <source>
        <strain evidence="9 11">DSM 2261</strain>
    </source>
</reference>
<evidence type="ECO:0000313" key="11">
    <source>
        <dbReference type="Proteomes" id="UP000035579"/>
    </source>
</evidence>
<evidence type="ECO:0000313" key="10">
    <source>
        <dbReference type="EMBL" id="REG30678.1"/>
    </source>
</evidence>
<dbReference type="InterPro" id="IPR035973">
    <property type="entry name" value="Cyt_c_oxidase_su3-like_sf"/>
</dbReference>
<evidence type="ECO:0000256" key="6">
    <source>
        <dbReference type="RuleBase" id="RU003376"/>
    </source>
</evidence>
<feature type="transmembrane region" description="Helical" evidence="7">
    <location>
        <begin position="62"/>
        <end position="88"/>
    </location>
</feature>
<accession>A0AAC8Q0P9</accession>
<reference evidence="10 12" key="2">
    <citation type="submission" date="2018-08" db="EMBL/GenBank/DDBJ databases">
        <title>Genomic Encyclopedia of Archaeal and Bacterial Type Strains, Phase II (KMG-II): from individual species to whole genera.</title>
        <authorList>
            <person name="Goeker M."/>
        </authorList>
    </citation>
    <scope>NUCLEOTIDE SEQUENCE [LARGE SCALE GENOMIC DNA]</scope>
    <source>
        <strain evidence="10 12">DSM 2261</strain>
    </source>
</reference>
<dbReference type="Proteomes" id="UP000256345">
    <property type="component" value="Unassembled WGS sequence"/>
</dbReference>
<dbReference type="InterPro" id="IPR024791">
    <property type="entry name" value="Cyt_c/ubiquinol_Oxase_su3"/>
</dbReference>
<dbReference type="Pfam" id="PF00510">
    <property type="entry name" value="COX3"/>
    <property type="match status" value="1"/>
</dbReference>
<evidence type="ECO:0000313" key="12">
    <source>
        <dbReference type="Proteomes" id="UP000256345"/>
    </source>
</evidence>
<feature type="transmembrane region" description="Helical" evidence="7">
    <location>
        <begin position="148"/>
        <end position="172"/>
    </location>
</feature>
<keyword evidence="4 7" id="KW-1133">Transmembrane helix</keyword>
<feature type="transmembrane region" description="Helical" evidence="7">
    <location>
        <begin position="192"/>
        <end position="211"/>
    </location>
</feature>
<proteinExistence type="inferred from homology"/>
<dbReference type="AlphaFoldDB" id="A0AAC8Q0P9"/>
<comment type="similarity">
    <text evidence="2 6">Belongs to the cytochrome c oxidase subunit 3 family.</text>
</comment>
<comment type="subcellular location">
    <subcellularLocation>
        <location evidence="6">Cell membrane</location>
        <topology evidence="6">Multi-pass membrane protein</topology>
    </subcellularLocation>
    <subcellularLocation>
        <location evidence="1">Membrane</location>
        <topology evidence="1">Multi-pass membrane protein</topology>
    </subcellularLocation>
</comment>
<dbReference type="KEGG" id="age:AA314_00385"/>